<evidence type="ECO:0000313" key="2">
    <source>
        <dbReference type="Proteomes" id="UP000828390"/>
    </source>
</evidence>
<protein>
    <recommendedName>
        <fullName evidence="3">PHD-type domain-containing protein</fullName>
    </recommendedName>
</protein>
<organism evidence="1 2">
    <name type="scientific">Dreissena polymorpha</name>
    <name type="common">Zebra mussel</name>
    <name type="synonym">Mytilus polymorpha</name>
    <dbReference type="NCBI Taxonomy" id="45954"/>
    <lineage>
        <taxon>Eukaryota</taxon>
        <taxon>Metazoa</taxon>
        <taxon>Spiralia</taxon>
        <taxon>Lophotrochozoa</taxon>
        <taxon>Mollusca</taxon>
        <taxon>Bivalvia</taxon>
        <taxon>Autobranchia</taxon>
        <taxon>Heteroconchia</taxon>
        <taxon>Euheterodonta</taxon>
        <taxon>Imparidentia</taxon>
        <taxon>Neoheterodontei</taxon>
        <taxon>Myida</taxon>
        <taxon>Dreissenoidea</taxon>
        <taxon>Dreissenidae</taxon>
        <taxon>Dreissena</taxon>
    </lineage>
</organism>
<evidence type="ECO:0008006" key="3">
    <source>
        <dbReference type="Google" id="ProtNLM"/>
    </source>
</evidence>
<keyword evidence="2" id="KW-1185">Reference proteome</keyword>
<accession>A0A9D3Y344</accession>
<gene>
    <name evidence="1" type="ORF">DPMN_193653</name>
</gene>
<dbReference type="InterPro" id="IPR011011">
    <property type="entry name" value="Znf_FYVE_PHD"/>
</dbReference>
<proteinExistence type="predicted"/>
<dbReference type="AlphaFoldDB" id="A0A9D3Y344"/>
<sequence>MSCPTRWFHKDCVDVPDGAEDDDWWCSPECQARGLSAYCCGKQLESTWIRCSSEADCVRGEWFHTVCVGTNDTSG</sequence>
<dbReference type="SUPFAM" id="SSF57903">
    <property type="entry name" value="FYVE/PHD zinc finger"/>
    <property type="match status" value="1"/>
</dbReference>
<evidence type="ECO:0000313" key="1">
    <source>
        <dbReference type="EMBL" id="KAH3691053.1"/>
    </source>
</evidence>
<reference evidence="1" key="2">
    <citation type="submission" date="2020-11" db="EMBL/GenBank/DDBJ databases">
        <authorList>
            <person name="McCartney M.A."/>
            <person name="Auch B."/>
            <person name="Kono T."/>
            <person name="Mallez S."/>
            <person name="Becker A."/>
            <person name="Gohl D.M."/>
            <person name="Silverstein K.A.T."/>
            <person name="Koren S."/>
            <person name="Bechman K.B."/>
            <person name="Herman A."/>
            <person name="Abrahante J.E."/>
            <person name="Garbe J."/>
        </authorList>
    </citation>
    <scope>NUCLEOTIDE SEQUENCE</scope>
    <source>
        <strain evidence="1">Duluth1</strain>
        <tissue evidence="1">Whole animal</tissue>
    </source>
</reference>
<dbReference type="EMBL" id="JAIWYP010000046">
    <property type="protein sequence ID" value="KAH3691053.1"/>
    <property type="molecule type" value="Genomic_DNA"/>
</dbReference>
<reference evidence="1" key="1">
    <citation type="journal article" date="2019" name="bioRxiv">
        <title>The Genome of the Zebra Mussel, Dreissena polymorpha: A Resource for Invasive Species Research.</title>
        <authorList>
            <person name="McCartney M.A."/>
            <person name="Auch B."/>
            <person name="Kono T."/>
            <person name="Mallez S."/>
            <person name="Zhang Y."/>
            <person name="Obille A."/>
            <person name="Becker A."/>
            <person name="Abrahante J.E."/>
            <person name="Garbe J."/>
            <person name="Badalamenti J.P."/>
            <person name="Herman A."/>
            <person name="Mangelson H."/>
            <person name="Liachko I."/>
            <person name="Sullivan S."/>
            <person name="Sone E.D."/>
            <person name="Koren S."/>
            <person name="Silverstein K.A.T."/>
            <person name="Beckman K.B."/>
            <person name="Gohl D.M."/>
        </authorList>
    </citation>
    <scope>NUCLEOTIDE SEQUENCE</scope>
    <source>
        <strain evidence="1">Duluth1</strain>
        <tissue evidence="1">Whole animal</tissue>
    </source>
</reference>
<comment type="caution">
    <text evidence="1">The sequence shown here is derived from an EMBL/GenBank/DDBJ whole genome shotgun (WGS) entry which is preliminary data.</text>
</comment>
<dbReference type="Gene3D" id="3.30.40.10">
    <property type="entry name" value="Zinc/RING finger domain, C3HC4 (zinc finger)"/>
    <property type="match status" value="1"/>
</dbReference>
<dbReference type="Proteomes" id="UP000828390">
    <property type="component" value="Unassembled WGS sequence"/>
</dbReference>
<dbReference type="InterPro" id="IPR013083">
    <property type="entry name" value="Znf_RING/FYVE/PHD"/>
</dbReference>
<name>A0A9D3Y344_DREPO</name>